<evidence type="ECO:0000313" key="5">
    <source>
        <dbReference type="EMBL" id="KAF9529695.1"/>
    </source>
</evidence>
<dbReference type="GO" id="GO:0016281">
    <property type="term" value="C:eukaryotic translation initiation factor 4F complex"/>
    <property type="evidence" value="ECO:0007669"/>
    <property type="project" value="TreeGrafter"/>
</dbReference>
<dbReference type="PANTHER" id="PTHR23253">
    <property type="entry name" value="EUKARYOTIC TRANSLATION INITIATION FACTOR 4 GAMMA"/>
    <property type="match status" value="1"/>
</dbReference>
<evidence type="ECO:0000256" key="2">
    <source>
        <dbReference type="ARBA" id="ARBA00022540"/>
    </source>
</evidence>
<dbReference type="OrthoDB" id="514777at2759"/>
<evidence type="ECO:0000259" key="4">
    <source>
        <dbReference type="SMART" id="SM00543"/>
    </source>
</evidence>
<evidence type="ECO:0000256" key="1">
    <source>
        <dbReference type="ARBA" id="ARBA00005775"/>
    </source>
</evidence>
<reference evidence="5" key="1">
    <citation type="submission" date="2020-11" db="EMBL/GenBank/DDBJ databases">
        <authorList>
            <consortium name="DOE Joint Genome Institute"/>
            <person name="Ahrendt S."/>
            <person name="Riley R."/>
            <person name="Andreopoulos W."/>
            <person name="Labutti K."/>
            <person name="Pangilinan J."/>
            <person name="Ruiz-Duenas F.J."/>
            <person name="Barrasa J.M."/>
            <person name="Sanchez-Garcia M."/>
            <person name="Camarero S."/>
            <person name="Miyauchi S."/>
            <person name="Serrano A."/>
            <person name="Linde D."/>
            <person name="Babiker R."/>
            <person name="Drula E."/>
            <person name="Ayuso-Fernandez I."/>
            <person name="Pacheco R."/>
            <person name="Padilla G."/>
            <person name="Ferreira P."/>
            <person name="Barriuso J."/>
            <person name="Kellner H."/>
            <person name="Castanera R."/>
            <person name="Alfaro M."/>
            <person name="Ramirez L."/>
            <person name="Pisabarro A.G."/>
            <person name="Kuo A."/>
            <person name="Tritt A."/>
            <person name="Lipzen A."/>
            <person name="He G."/>
            <person name="Yan M."/>
            <person name="Ng V."/>
            <person name="Cullen D."/>
            <person name="Martin F."/>
            <person name="Rosso M.-N."/>
            <person name="Henrissat B."/>
            <person name="Hibbett D."/>
            <person name="Martinez A.T."/>
            <person name="Grigoriev I.V."/>
        </authorList>
    </citation>
    <scope>NUCLEOTIDE SEQUENCE</scope>
    <source>
        <strain evidence="5">CBS 506.95</strain>
    </source>
</reference>
<gene>
    <name evidence="5" type="ORF">CPB83DRAFT_905819</name>
</gene>
<dbReference type="GO" id="GO:0003743">
    <property type="term" value="F:translation initiation factor activity"/>
    <property type="evidence" value="ECO:0007669"/>
    <property type="project" value="UniProtKB-KW"/>
</dbReference>
<comment type="similarity">
    <text evidence="1">Belongs to the eukaryotic initiation factor 4G family.</text>
</comment>
<dbReference type="Pfam" id="PF02854">
    <property type="entry name" value="MIF4G"/>
    <property type="match status" value="1"/>
</dbReference>
<dbReference type="Proteomes" id="UP000807306">
    <property type="component" value="Unassembled WGS sequence"/>
</dbReference>
<keyword evidence="3" id="KW-0648">Protein biosynthesis</keyword>
<accession>A0A9P6EIH6</accession>
<sequence>MNSLSSSSHKPYDVQDGRSEMTQVPLDGAVHDVLASLSLSPSSANVEPFDRQINIYLNGIKDPSSFDTTSEQIILLVNNSEPEHNTGTIHRIASLIYDKAKNNPNQSEVYARLCKKLVKRFSLTVQHEDIKDNNGNPMEGARLFKKFLLEKCQEGFEDLLKAKVDYPESTSNPGPVHEAIAGRKNERRFTYSKLPALGNTNGDDKPAPLVTVTVFICELFKEQLISDSVVHECIKSFLEGIPKKSPDQNRMEALCALFKSAGPSLMSTNRSTKTVSARLQSYLFPMTDAANDSRLPYATKANLNGTIRFLMNLSASQNQFQFTYVPGLSSNNGGNQKPFVQGLVAVTPSEAMTIDGSQPIKKEVTVALDLADKIQQNARDLYQSKALKDDYFTSVPMTERNKVVETFTTQVLEMREADAWLLAALFSHASSEGLCPVDAFVKGFSDIAVWVFSVEHENAPKNFGLVVKGASLNEKQRSEIASKANQRSRMTFRRLRFNQ</sequence>
<feature type="domain" description="MIF4G" evidence="4">
    <location>
        <begin position="50"/>
        <end position="317"/>
    </location>
</feature>
<dbReference type="PANTHER" id="PTHR23253:SF9">
    <property type="entry name" value="EUKARYOTIC TRANSLATION INITIATION FACTOR 4 GAMMA 2"/>
    <property type="match status" value="1"/>
</dbReference>
<protein>
    <submittedName>
        <fullName evidence="5">Armadillo-type protein</fullName>
    </submittedName>
</protein>
<dbReference type="Gene3D" id="1.25.40.180">
    <property type="match status" value="1"/>
</dbReference>
<keyword evidence="6" id="KW-1185">Reference proteome</keyword>
<dbReference type="SUPFAM" id="SSF48371">
    <property type="entry name" value="ARM repeat"/>
    <property type="match status" value="1"/>
</dbReference>
<dbReference type="GO" id="GO:0003729">
    <property type="term" value="F:mRNA binding"/>
    <property type="evidence" value="ECO:0007669"/>
    <property type="project" value="TreeGrafter"/>
</dbReference>
<comment type="caution">
    <text evidence="5">The sequence shown here is derived from an EMBL/GenBank/DDBJ whole genome shotgun (WGS) entry which is preliminary data.</text>
</comment>
<evidence type="ECO:0000256" key="3">
    <source>
        <dbReference type="ARBA" id="ARBA00022917"/>
    </source>
</evidence>
<dbReference type="InterPro" id="IPR016024">
    <property type="entry name" value="ARM-type_fold"/>
</dbReference>
<keyword evidence="2" id="KW-0396">Initiation factor</keyword>
<evidence type="ECO:0000313" key="6">
    <source>
        <dbReference type="Proteomes" id="UP000807306"/>
    </source>
</evidence>
<name>A0A9P6EIH6_9AGAR</name>
<dbReference type="InterPro" id="IPR003890">
    <property type="entry name" value="MIF4G-like_typ-3"/>
</dbReference>
<dbReference type="EMBL" id="MU157844">
    <property type="protein sequence ID" value="KAF9529695.1"/>
    <property type="molecule type" value="Genomic_DNA"/>
</dbReference>
<dbReference type="SMART" id="SM00543">
    <property type="entry name" value="MIF4G"/>
    <property type="match status" value="1"/>
</dbReference>
<organism evidence="5 6">
    <name type="scientific">Crepidotus variabilis</name>
    <dbReference type="NCBI Taxonomy" id="179855"/>
    <lineage>
        <taxon>Eukaryota</taxon>
        <taxon>Fungi</taxon>
        <taxon>Dikarya</taxon>
        <taxon>Basidiomycota</taxon>
        <taxon>Agaricomycotina</taxon>
        <taxon>Agaricomycetes</taxon>
        <taxon>Agaricomycetidae</taxon>
        <taxon>Agaricales</taxon>
        <taxon>Agaricineae</taxon>
        <taxon>Crepidotaceae</taxon>
        <taxon>Crepidotus</taxon>
    </lineage>
</organism>
<proteinExistence type="inferred from homology"/>
<dbReference type="AlphaFoldDB" id="A0A9P6EIH6"/>